<dbReference type="EMBL" id="JAATJH010000014">
    <property type="protein sequence ID" value="NJC28493.1"/>
    <property type="molecule type" value="Genomic_DNA"/>
</dbReference>
<protein>
    <submittedName>
        <fullName evidence="6">MFS family permease</fullName>
    </submittedName>
</protein>
<gene>
    <name evidence="6" type="ORF">GGR27_004018</name>
</gene>
<dbReference type="SUPFAM" id="SSF103473">
    <property type="entry name" value="MFS general substrate transporter"/>
    <property type="match status" value="1"/>
</dbReference>
<feature type="transmembrane region" description="Helical" evidence="4">
    <location>
        <begin position="162"/>
        <end position="181"/>
    </location>
</feature>
<evidence type="ECO:0000259" key="5">
    <source>
        <dbReference type="PROSITE" id="PS50850"/>
    </source>
</evidence>
<proteinExistence type="predicted"/>
<dbReference type="PANTHER" id="PTHR23521">
    <property type="entry name" value="TRANSPORTER MFS SUPERFAMILY"/>
    <property type="match status" value="1"/>
</dbReference>
<dbReference type="InterPro" id="IPR011701">
    <property type="entry name" value="MFS"/>
</dbReference>
<feature type="transmembrane region" description="Helical" evidence="4">
    <location>
        <begin position="275"/>
        <end position="293"/>
    </location>
</feature>
<sequence length="395" mass="41712">MPPRHLLPTIIIAQFACTSLWFAPNAILPALAGAYDLPAGALSYLTSAVQFGFVLGTLVFAVLTLADRFSPSKVFFCCALLGAGATLGLLWNGHTLTSLVALRAAVGFFLAGIYPVGMKIAADYYKEGLGLSLGYLVGALVLGTAFPHLLRDLIPGDAWPTVLWTIAALAVAGGVMMWLLVPDGPHRRPASSVDASAFFSVFRKPDFRAAALGYFGHMWELYAFWTFVPVLLAFLTEKNGFFLSVPLASFTVIAVGGVGCVVGGYASRRVGPRKVASVALAVSGVCCLASYFLLDWLPAEAAFFFLLIWGIAVVTDSPQLSTMVAGSAPAEQKGTALTIVNCLGFAITIVSIELLSWLLGWVSPVHIFLVLGVGPALGLLGLATGRRTAQQQLLP</sequence>
<keyword evidence="2 4" id="KW-1133">Transmembrane helix</keyword>
<dbReference type="PANTHER" id="PTHR23521:SF3">
    <property type="entry name" value="MFS TRANSPORTER"/>
    <property type="match status" value="1"/>
</dbReference>
<evidence type="ECO:0000256" key="1">
    <source>
        <dbReference type="ARBA" id="ARBA00022692"/>
    </source>
</evidence>
<name>A0ABX0XGN1_9BACT</name>
<comment type="caution">
    <text evidence="6">The sequence shown here is derived from an EMBL/GenBank/DDBJ whole genome shotgun (WGS) entry which is preliminary data.</text>
</comment>
<dbReference type="InterPro" id="IPR036259">
    <property type="entry name" value="MFS_trans_sf"/>
</dbReference>
<feature type="domain" description="Major facilitator superfamily (MFS) profile" evidence="5">
    <location>
        <begin position="1"/>
        <end position="390"/>
    </location>
</feature>
<evidence type="ECO:0000256" key="3">
    <source>
        <dbReference type="ARBA" id="ARBA00023136"/>
    </source>
</evidence>
<evidence type="ECO:0000313" key="7">
    <source>
        <dbReference type="Proteomes" id="UP000770785"/>
    </source>
</evidence>
<feature type="transmembrane region" description="Helical" evidence="4">
    <location>
        <begin position="73"/>
        <end position="91"/>
    </location>
</feature>
<dbReference type="InterPro" id="IPR020846">
    <property type="entry name" value="MFS_dom"/>
</dbReference>
<feature type="transmembrane region" description="Helical" evidence="4">
    <location>
        <begin position="365"/>
        <end position="383"/>
    </location>
</feature>
<dbReference type="Proteomes" id="UP000770785">
    <property type="component" value="Unassembled WGS sequence"/>
</dbReference>
<evidence type="ECO:0000313" key="6">
    <source>
        <dbReference type="EMBL" id="NJC28493.1"/>
    </source>
</evidence>
<feature type="transmembrane region" description="Helical" evidence="4">
    <location>
        <begin position="241"/>
        <end position="263"/>
    </location>
</feature>
<feature type="transmembrane region" description="Helical" evidence="4">
    <location>
        <begin position="97"/>
        <end position="117"/>
    </location>
</feature>
<keyword evidence="7" id="KW-1185">Reference proteome</keyword>
<evidence type="ECO:0000256" key="2">
    <source>
        <dbReference type="ARBA" id="ARBA00022989"/>
    </source>
</evidence>
<feature type="transmembrane region" description="Helical" evidence="4">
    <location>
        <begin position="336"/>
        <end position="359"/>
    </location>
</feature>
<feature type="transmembrane region" description="Helical" evidence="4">
    <location>
        <begin position="44"/>
        <end position="66"/>
    </location>
</feature>
<dbReference type="Pfam" id="PF07690">
    <property type="entry name" value="MFS_1"/>
    <property type="match status" value="1"/>
</dbReference>
<evidence type="ECO:0000256" key="4">
    <source>
        <dbReference type="SAM" id="Phobius"/>
    </source>
</evidence>
<organism evidence="6 7">
    <name type="scientific">Neolewinella antarctica</name>
    <dbReference type="NCBI Taxonomy" id="442734"/>
    <lineage>
        <taxon>Bacteria</taxon>
        <taxon>Pseudomonadati</taxon>
        <taxon>Bacteroidota</taxon>
        <taxon>Saprospiria</taxon>
        <taxon>Saprospirales</taxon>
        <taxon>Lewinellaceae</taxon>
        <taxon>Neolewinella</taxon>
    </lineage>
</organism>
<feature type="transmembrane region" description="Helical" evidence="4">
    <location>
        <begin position="299"/>
        <end position="315"/>
    </location>
</feature>
<accession>A0ABX0XGN1</accession>
<reference evidence="6 7" key="1">
    <citation type="submission" date="2020-03" db="EMBL/GenBank/DDBJ databases">
        <title>Genomic Encyclopedia of Type Strains, Phase IV (KMG-IV): sequencing the most valuable type-strain genomes for metagenomic binning, comparative biology and taxonomic classification.</title>
        <authorList>
            <person name="Goeker M."/>
        </authorList>
    </citation>
    <scope>NUCLEOTIDE SEQUENCE [LARGE SCALE GENOMIC DNA]</scope>
    <source>
        <strain evidence="6 7">DSM 105096</strain>
    </source>
</reference>
<feature type="transmembrane region" description="Helical" evidence="4">
    <location>
        <begin position="212"/>
        <end position="235"/>
    </location>
</feature>
<feature type="transmembrane region" description="Helical" evidence="4">
    <location>
        <begin position="129"/>
        <end position="150"/>
    </location>
</feature>
<dbReference type="Gene3D" id="1.20.1250.20">
    <property type="entry name" value="MFS general substrate transporter like domains"/>
    <property type="match status" value="1"/>
</dbReference>
<keyword evidence="1 4" id="KW-0812">Transmembrane</keyword>
<dbReference type="PROSITE" id="PS50850">
    <property type="entry name" value="MFS"/>
    <property type="match status" value="1"/>
</dbReference>
<keyword evidence="3 4" id="KW-0472">Membrane</keyword>
<dbReference type="RefSeq" id="WP_168040572.1">
    <property type="nucleotide sequence ID" value="NZ_JAATJH010000014.1"/>
</dbReference>